<keyword evidence="1" id="KW-0472">Membrane</keyword>
<dbReference type="InParanoid" id="A0A074YJ12"/>
<dbReference type="AlphaFoldDB" id="A0A074YJ12"/>
<evidence type="ECO:0000256" key="1">
    <source>
        <dbReference type="SAM" id="Phobius"/>
    </source>
</evidence>
<proteinExistence type="predicted"/>
<dbReference type="GeneID" id="25366823"/>
<keyword evidence="3" id="KW-1185">Reference proteome</keyword>
<sequence length="65" mass="7567">MSSNVDLCSTDHSLRPFQSVSWHRFQVGSRVQEKALDSMKPRHDRWALSRLTIMIVHVSMALLWS</sequence>
<keyword evidence="1" id="KW-1133">Transmembrane helix</keyword>
<gene>
    <name evidence="2" type="ORF">AUEXF2481DRAFT_41262</name>
</gene>
<reference evidence="2 3" key="1">
    <citation type="journal article" date="2014" name="BMC Genomics">
        <title>Genome sequencing of four Aureobasidium pullulans varieties: biotechnological potential, stress tolerance, and description of new species.</title>
        <authorList>
            <person name="Gostin Ar C."/>
            <person name="Ohm R.A."/>
            <person name="Kogej T."/>
            <person name="Sonjak S."/>
            <person name="Turk M."/>
            <person name="Zajc J."/>
            <person name="Zalar P."/>
            <person name="Grube M."/>
            <person name="Sun H."/>
            <person name="Han J."/>
            <person name="Sharma A."/>
            <person name="Chiniquy J."/>
            <person name="Ngan C.Y."/>
            <person name="Lipzen A."/>
            <person name="Barry K."/>
            <person name="Grigoriev I.V."/>
            <person name="Gunde-Cimerman N."/>
        </authorList>
    </citation>
    <scope>NUCLEOTIDE SEQUENCE [LARGE SCALE GENOMIC DNA]</scope>
    <source>
        <strain evidence="2 3">EXF-2481</strain>
    </source>
</reference>
<keyword evidence="1" id="KW-0812">Transmembrane</keyword>
<dbReference type="RefSeq" id="XP_013342569.1">
    <property type="nucleotide sequence ID" value="XM_013487115.1"/>
</dbReference>
<dbReference type="Proteomes" id="UP000030641">
    <property type="component" value="Unassembled WGS sequence"/>
</dbReference>
<accession>A0A074YJ12</accession>
<evidence type="ECO:0000313" key="3">
    <source>
        <dbReference type="Proteomes" id="UP000030641"/>
    </source>
</evidence>
<protein>
    <submittedName>
        <fullName evidence="2">Uncharacterized protein</fullName>
    </submittedName>
</protein>
<name>A0A074YJ12_AURSE</name>
<feature type="transmembrane region" description="Helical" evidence="1">
    <location>
        <begin position="47"/>
        <end position="64"/>
    </location>
</feature>
<organism evidence="2 3">
    <name type="scientific">Aureobasidium subglaciale (strain EXF-2481)</name>
    <name type="common">Aureobasidium pullulans var. subglaciale</name>
    <dbReference type="NCBI Taxonomy" id="1043005"/>
    <lineage>
        <taxon>Eukaryota</taxon>
        <taxon>Fungi</taxon>
        <taxon>Dikarya</taxon>
        <taxon>Ascomycota</taxon>
        <taxon>Pezizomycotina</taxon>
        <taxon>Dothideomycetes</taxon>
        <taxon>Dothideomycetidae</taxon>
        <taxon>Dothideales</taxon>
        <taxon>Saccotheciaceae</taxon>
        <taxon>Aureobasidium</taxon>
    </lineage>
</organism>
<evidence type="ECO:0000313" key="2">
    <source>
        <dbReference type="EMBL" id="KEQ94067.1"/>
    </source>
</evidence>
<dbReference type="EMBL" id="KL584763">
    <property type="protein sequence ID" value="KEQ94067.1"/>
    <property type="molecule type" value="Genomic_DNA"/>
</dbReference>
<dbReference type="HOGENOM" id="CLU_2849305_0_0_1"/>